<comment type="subcellular location">
    <subcellularLocation>
        <location evidence="1">Membrane</location>
    </subcellularLocation>
</comment>
<accession>A0A1I2AVM0</accession>
<evidence type="ECO:0000259" key="5">
    <source>
        <dbReference type="Pfam" id="PF05433"/>
    </source>
</evidence>
<keyword evidence="2 4" id="KW-0472">Membrane</keyword>
<dbReference type="InterPro" id="IPR008816">
    <property type="entry name" value="Gly_zipper_2TM_dom"/>
</dbReference>
<feature type="compositionally biased region" description="Low complexity" evidence="3">
    <location>
        <begin position="10"/>
        <end position="19"/>
    </location>
</feature>
<feature type="region of interest" description="Disordered" evidence="3">
    <location>
        <begin position="82"/>
        <end position="128"/>
    </location>
</feature>
<keyword evidence="4" id="KW-1133">Transmembrane helix</keyword>
<feature type="transmembrane region" description="Helical" evidence="4">
    <location>
        <begin position="29"/>
        <end position="50"/>
    </location>
</feature>
<reference evidence="7" key="1">
    <citation type="submission" date="2016-10" db="EMBL/GenBank/DDBJ databases">
        <authorList>
            <person name="Varghese N."/>
            <person name="Submissions S."/>
        </authorList>
    </citation>
    <scope>NUCLEOTIDE SEQUENCE [LARGE SCALE GENOMIC DNA]</scope>
    <source>
        <strain evidence="7">DSM 27981</strain>
    </source>
</reference>
<protein>
    <submittedName>
        <fullName evidence="6">Outer membrane lipoprotein SlyB</fullName>
    </submittedName>
</protein>
<sequence>MSLIVQSPNSASSSSTPGATGPGGASAKWMWAAIGALGASVLALGATLIVQQTHRDAVPAQPVAALAAPAAADTRVAQAEAATAQNAPAAQVQRPQAAIHQGATRVRSGSGREDYAQGGYGSPSYSRPVSAQPVARAPVCASCGRVESVQAVQEAAPATGVGAIAGGVLGGVLGNQVGKGNGRTAATLIGALGGGYLGHTVEQRTRTTTAYQIRVRMDDGSIRTFTRSQPVAQGTPVRVDGGSFQVYQGGSDAGYYGNNQPMRVVNNTY</sequence>
<keyword evidence="4" id="KW-0812">Transmembrane</keyword>
<dbReference type="EMBL" id="FONX01000002">
    <property type="protein sequence ID" value="SFE47658.1"/>
    <property type="molecule type" value="Genomic_DNA"/>
</dbReference>
<organism evidence="6 7">
    <name type="scientific">Paracidovorax wautersii</name>
    <dbReference type="NCBI Taxonomy" id="1177982"/>
    <lineage>
        <taxon>Bacteria</taxon>
        <taxon>Pseudomonadati</taxon>
        <taxon>Pseudomonadota</taxon>
        <taxon>Betaproteobacteria</taxon>
        <taxon>Burkholderiales</taxon>
        <taxon>Comamonadaceae</taxon>
        <taxon>Paracidovorax</taxon>
    </lineage>
</organism>
<evidence type="ECO:0000313" key="6">
    <source>
        <dbReference type="EMBL" id="SFE47658.1"/>
    </source>
</evidence>
<evidence type="ECO:0000256" key="3">
    <source>
        <dbReference type="SAM" id="MobiDB-lite"/>
    </source>
</evidence>
<dbReference type="STRING" id="1177982.SAMN04489711_102239"/>
<keyword evidence="6" id="KW-0449">Lipoprotein</keyword>
<evidence type="ECO:0000313" key="7">
    <source>
        <dbReference type="Proteomes" id="UP000199119"/>
    </source>
</evidence>
<evidence type="ECO:0000256" key="4">
    <source>
        <dbReference type="SAM" id="Phobius"/>
    </source>
</evidence>
<dbReference type="AlphaFoldDB" id="A0A1I2AVM0"/>
<dbReference type="GO" id="GO:0019867">
    <property type="term" value="C:outer membrane"/>
    <property type="evidence" value="ECO:0007669"/>
    <property type="project" value="InterPro"/>
</dbReference>
<dbReference type="Proteomes" id="UP000199119">
    <property type="component" value="Unassembled WGS sequence"/>
</dbReference>
<name>A0A1I2AVM0_9BURK</name>
<dbReference type="OrthoDB" id="5298735at2"/>
<keyword evidence="7" id="KW-1185">Reference proteome</keyword>
<dbReference type="RefSeq" id="WP_092937753.1">
    <property type="nucleotide sequence ID" value="NZ_FONX01000002.1"/>
</dbReference>
<dbReference type="Pfam" id="PF05433">
    <property type="entry name" value="Rick_17kDa_Anti"/>
    <property type="match status" value="1"/>
</dbReference>
<dbReference type="PANTHER" id="PTHR35603">
    <property type="match status" value="1"/>
</dbReference>
<evidence type="ECO:0000256" key="1">
    <source>
        <dbReference type="ARBA" id="ARBA00004370"/>
    </source>
</evidence>
<gene>
    <name evidence="6" type="ORF">SAMN04489711_102239</name>
</gene>
<feature type="region of interest" description="Disordered" evidence="3">
    <location>
        <begin position="1"/>
        <end position="24"/>
    </location>
</feature>
<dbReference type="PANTHER" id="PTHR35603:SF2">
    <property type="entry name" value="OUTER MEMBRANE LIPOPROTEIN"/>
    <property type="match status" value="1"/>
</dbReference>
<evidence type="ECO:0000256" key="2">
    <source>
        <dbReference type="ARBA" id="ARBA00023136"/>
    </source>
</evidence>
<feature type="domain" description="Glycine zipper 2TM" evidence="5">
    <location>
        <begin position="162"/>
        <end position="201"/>
    </location>
</feature>
<feature type="compositionally biased region" description="Low complexity" evidence="3">
    <location>
        <begin position="82"/>
        <end position="98"/>
    </location>
</feature>
<proteinExistence type="predicted"/>
<dbReference type="InterPro" id="IPR051407">
    <property type="entry name" value="Bact_OM_lipoprot/Surf_antigen"/>
</dbReference>